<proteinExistence type="predicted"/>
<keyword evidence="1" id="KW-1133">Transmembrane helix</keyword>
<dbReference type="PANTHER" id="PTHR43751:SF3">
    <property type="entry name" value="SULFATASE N-TERMINAL DOMAIN-CONTAINING PROTEIN"/>
    <property type="match status" value="1"/>
</dbReference>
<gene>
    <name evidence="3" type="ORF">AVDCRST_MAG28-2626</name>
</gene>
<dbReference type="Gene3D" id="3.30.1120.10">
    <property type="match status" value="1"/>
</dbReference>
<evidence type="ECO:0000313" key="3">
    <source>
        <dbReference type="EMBL" id="CAA9457132.1"/>
    </source>
</evidence>
<dbReference type="GO" id="GO:0016740">
    <property type="term" value="F:transferase activity"/>
    <property type="evidence" value="ECO:0007669"/>
    <property type="project" value="UniProtKB-KW"/>
</dbReference>
<dbReference type="InterPro" id="IPR000917">
    <property type="entry name" value="Sulfatase_N"/>
</dbReference>
<organism evidence="3">
    <name type="scientific">uncultured Rubrobacteraceae bacterium</name>
    <dbReference type="NCBI Taxonomy" id="349277"/>
    <lineage>
        <taxon>Bacteria</taxon>
        <taxon>Bacillati</taxon>
        <taxon>Actinomycetota</taxon>
        <taxon>Rubrobacteria</taxon>
        <taxon>Rubrobacterales</taxon>
        <taxon>Rubrobacteraceae</taxon>
        <taxon>environmental samples</taxon>
    </lineage>
</organism>
<name>A0A6J4R1F0_9ACTN</name>
<feature type="transmembrane region" description="Helical" evidence="1">
    <location>
        <begin position="48"/>
        <end position="65"/>
    </location>
</feature>
<protein>
    <submittedName>
        <fullName evidence="3">Phosphoglycerol transferase</fullName>
    </submittedName>
</protein>
<feature type="domain" description="Sulfatase N-terminal" evidence="2">
    <location>
        <begin position="247"/>
        <end position="534"/>
    </location>
</feature>
<dbReference type="Pfam" id="PF00884">
    <property type="entry name" value="Sulfatase"/>
    <property type="match status" value="1"/>
</dbReference>
<dbReference type="EMBL" id="CADCVE010000058">
    <property type="protein sequence ID" value="CAA9457132.1"/>
    <property type="molecule type" value="Genomic_DNA"/>
</dbReference>
<keyword evidence="1" id="KW-0812">Transmembrane</keyword>
<sequence>MSHRDWLYLLGLLVPFVAYDLALKWLLIVSWPKDLGLAENIMLMRSDLLFGLGYVLLWVCLFVMMRRGPFRPIFVGLFHVATIFVALISAVAYQYFAVTGSTLDSGFILYSLSSGGGLADVVTSEVTPGLLALILLVLAYAFVGPWLVARLVGRWRGWPEAVEAGTIGFPWLRVAGLGLLTCALFSFSLQPGGSGGIAAPSKSFSLDSFVNVAKTALENGGTLAYATEPPGPPPDASLVRAAEAEKRNVVLVHLESTRAQSVTPYNPGLETTPFMDELAEESLLAEQAYVVVPHTTNALATANCGVDPPLNPWQTSSLGDQAPAECLADLLKEQGYDTAWFTSSTAEFEIERLPELVSNLGYEEFYPLESMDTEGFEPANYFGYEDDIMLEPSRDWLTEQKRSGNPFIATYETITPHHQYLAPQERYGFEDFSEDELLNRYQNSVRYQDFFLKNLFDQYKELGLYEDTVFVLYGDHGEGFGEHGRYQHDNMIYEEGLRIPLLFHDPGRFENSERVTAPVSQLDILPTVANLLGYEVEGGDYKGSSLLLPLPKARTLMAGCWSESGCMASIKGTEKYIYHFEDMPEEIFDLSKDPGELNNLAGQYSPEELDERRRELLEWRSQVNATYGNRTSG</sequence>
<accession>A0A6J4R1F0</accession>
<feature type="transmembrane region" description="Helical" evidence="1">
    <location>
        <begin position="130"/>
        <end position="149"/>
    </location>
</feature>
<dbReference type="InterPro" id="IPR017850">
    <property type="entry name" value="Alkaline_phosphatase_core_sf"/>
</dbReference>
<dbReference type="Gene3D" id="3.40.720.10">
    <property type="entry name" value="Alkaline Phosphatase, subunit A"/>
    <property type="match status" value="1"/>
</dbReference>
<evidence type="ECO:0000259" key="2">
    <source>
        <dbReference type="Pfam" id="PF00884"/>
    </source>
</evidence>
<reference evidence="3" key="1">
    <citation type="submission" date="2020-02" db="EMBL/GenBank/DDBJ databases">
        <authorList>
            <person name="Meier V. D."/>
        </authorList>
    </citation>
    <scope>NUCLEOTIDE SEQUENCE</scope>
    <source>
        <strain evidence="3">AVDCRST_MAG28</strain>
    </source>
</reference>
<feature type="transmembrane region" description="Helical" evidence="1">
    <location>
        <begin position="77"/>
        <end position="96"/>
    </location>
</feature>
<dbReference type="AlphaFoldDB" id="A0A6J4R1F0"/>
<dbReference type="SUPFAM" id="SSF53649">
    <property type="entry name" value="Alkaline phosphatase-like"/>
    <property type="match status" value="1"/>
</dbReference>
<dbReference type="CDD" id="cd16015">
    <property type="entry name" value="LTA_synthase"/>
    <property type="match status" value="1"/>
</dbReference>
<feature type="transmembrane region" description="Helical" evidence="1">
    <location>
        <begin position="7"/>
        <end position="28"/>
    </location>
</feature>
<dbReference type="InterPro" id="IPR052701">
    <property type="entry name" value="GAG_Ulvan_Degrading_Sulfatases"/>
</dbReference>
<keyword evidence="3" id="KW-0808">Transferase</keyword>
<evidence type="ECO:0000256" key="1">
    <source>
        <dbReference type="SAM" id="Phobius"/>
    </source>
</evidence>
<keyword evidence="1" id="KW-0472">Membrane</keyword>
<dbReference type="PANTHER" id="PTHR43751">
    <property type="entry name" value="SULFATASE"/>
    <property type="match status" value="1"/>
</dbReference>
<feature type="transmembrane region" description="Helical" evidence="1">
    <location>
        <begin position="170"/>
        <end position="189"/>
    </location>
</feature>